<keyword evidence="3" id="KW-1185">Reference proteome</keyword>
<accession>A0ABT1DRK3</accession>
<gene>
    <name evidence="2" type="ORF">M1L60_18810</name>
</gene>
<feature type="transmembrane region" description="Helical" evidence="1">
    <location>
        <begin position="9"/>
        <end position="31"/>
    </location>
</feature>
<dbReference type="RefSeq" id="WP_253238745.1">
    <property type="nucleotide sequence ID" value="NZ_JAMYJR010000019.1"/>
</dbReference>
<name>A0ABT1DRK3_9ACTN</name>
<proteinExistence type="predicted"/>
<dbReference type="EMBL" id="JAMYJR010000019">
    <property type="protein sequence ID" value="MCO8272650.1"/>
    <property type="molecule type" value="Genomic_DNA"/>
</dbReference>
<reference evidence="2 3" key="1">
    <citation type="submission" date="2022-06" db="EMBL/GenBank/DDBJ databases">
        <title>New Species of the Genus Actinoplanes, ActinopZanes ferrugineus.</title>
        <authorList>
            <person name="Ding P."/>
        </authorList>
    </citation>
    <scope>NUCLEOTIDE SEQUENCE [LARGE SCALE GENOMIC DNA]</scope>
    <source>
        <strain evidence="2 3">TRM88003</strain>
    </source>
</reference>
<keyword evidence="1" id="KW-0812">Transmembrane</keyword>
<comment type="caution">
    <text evidence="2">The sequence shown here is derived from an EMBL/GenBank/DDBJ whole genome shotgun (WGS) entry which is preliminary data.</text>
</comment>
<keyword evidence="1" id="KW-1133">Transmembrane helix</keyword>
<organism evidence="2 3">
    <name type="scientific">Paractinoplanes aksuensis</name>
    <dbReference type="NCBI Taxonomy" id="2939490"/>
    <lineage>
        <taxon>Bacteria</taxon>
        <taxon>Bacillati</taxon>
        <taxon>Actinomycetota</taxon>
        <taxon>Actinomycetes</taxon>
        <taxon>Micromonosporales</taxon>
        <taxon>Micromonosporaceae</taxon>
        <taxon>Paractinoplanes</taxon>
    </lineage>
</organism>
<keyword evidence="1" id="KW-0472">Membrane</keyword>
<protein>
    <submittedName>
        <fullName evidence="2">Uncharacterized protein</fullName>
    </submittedName>
</protein>
<dbReference type="Proteomes" id="UP001523369">
    <property type="component" value="Unassembled WGS sequence"/>
</dbReference>
<sequence>MTALGNRRWWLTGLVVVWIAGLVGLTVWSVGHDRATVPEQRDIDLAVTDLERAAGVVYATASGADRAVVLGELQLTRDCRITPVRSGVAAARAVTVYVGDSKAAEAVEAIAAELPVEWAPEQSRTRAGTRVSLHADAGNFVGIDLSGPAVATTLTLRLTTGCRPLDGAAPVGGDATASPAPALLNTVVSALDANVGEPVVRTVACPSGGVAGSWTVPDLSMPDDLPGRLRQAGGEIVHADDAVRAYRKAGDSIVVLPQGEQLSVTVSTSCRGA</sequence>
<evidence type="ECO:0000256" key="1">
    <source>
        <dbReference type="SAM" id="Phobius"/>
    </source>
</evidence>
<evidence type="ECO:0000313" key="2">
    <source>
        <dbReference type="EMBL" id="MCO8272650.1"/>
    </source>
</evidence>
<evidence type="ECO:0000313" key="3">
    <source>
        <dbReference type="Proteomes" id="UP001523369"/>
    </source>
</evidence>